<dbReference type="InterPro" id="IPR007751">
    <property type="entry name" value="DUF676_lipase-like"/>
</dbReference>
<dbReference type="SUPFAM" id="SSF48452">
    <property type="entry name" value="TPR-like"/>
    <property type="match status" value="1"/>
</dbReference>
<dbReference type="Proteomes" id="UP000007148">
    <property type="component" value="Unassembled WGS sequence"/>
</dbReference>
<dbReference type="InterPro" id="IPR011990">
    <property type="entry name" value="TPR-like_helical_dom_sf"/>
</dbReference>
<comment type="subcellular location">
    <subcellularLocation>
        <location evidence="2">Endoplasmic reticulum</location>
    </subcellularLocation>
    <subcellularLocation>
        <location evidence="3">Membrane</location>
    </subcellularLocation>
    <subcellularLocation>
        <location evidence="1">Mitochondrion</location>
    </subcellularLocation>
</comment>
<feature type="domain" description="DUF676" evidence="8">
    <location>
        <begin position="66"/>
        <end position="208"/>
    </location>
</feature>
<evidence type="ECO:0000313" key="9">
    <source>
        <dbReference type="EMBL" id="CCA67403.1"/>
    </source>
</evidence>
<keyword evidence="10" id="KW-1185">Reference proteome</keyword>
<dbReference type="eggNOG" id="KOG2029">
    <property type="taxonomic scope" value="Eukaryota"/>
</dbReference>
<name>G4T7X2_SERID</name>
<evidence type="ECO:0000256" key="7">
    <source>
        <dbReference type="ARBA" id="ARBA00023136"/>
    </source>
</evidence>
<protein>
    <submittedName>
        <fullName evidence="9">Related to kinesin light chain</fullName>
    </submittedName>
</protein>
<evidence type="ECO:0000256" key="2">
    <source>
        <dbReference type="ARBA" id="ARBA00004240"/>
    </source>
</evidence>
<dbReference type="InterPro" id="IPR027417">
    <property type="entry name" value="P-loop_NTPase"/>
</dbReference>
<evidence type="ECO:0000313" key="10">
    <source>
        <dbReference type="Proteomes" id="UP000007148"/>
    </source>
</evidence>
<dbReference type="InterPro" id="IPR052374">
    <property type="entry name" value="SERAC1"/>
</dbReference>
<proteinExistence type="inferred from homology"/>
<dbReference type="InterPro" id="IPR029058">
    <property type="entry name" value="AB_hydrolase_fold"/>
</dbReference>
<keyword evidence="7" id="KW-0472">Membrane</keyword>
<dbReference type="Pfam" id="PF05057">
    <property type="entry name" value="DUF676"/>
    <property type="match status" value="1"/>
</dbReference>
<dbReference type="OrthoDB" id="427518at2759"/>
<reference evidence="9 10" key="1">
    <citation type="journal article" date="2011" name="PLoS Pathog.">
        <title>Endophytic Life Strategies Decoded by Genome and Transcriptome Analyses of the Mutualistic Root Symbiont Piriformospora indica.</title>
        <authorList>
            <person name="Zuccaro A."/>
            <person name="Lahrmann U."/>
            <person name="Guldener U."/>
            <person name="Langen G."/>
            <person name="Pfiffi S."/>
            <person name="Biedenkopf D."/>
            <person name="Wong P."/>
            <person name="Samans B."/>
            <person name="Grimm C."/>
            <person name="Basiewicz M."/>
            <person name="Murat C."/>
            <person name="Martin F."/>
            <person name="Kogel K.H."/>
        </authorList>
    </citation>
    <scope>NUCLEOTIDE SEQUENCE [LARGE SCALE GENOMIC DNA]</scope>
    <source>
        <strain evidence="9 10">DSM 11827</strain>
    </source>
</reference>
<evidence type="ECO:0000256" key="1">
    <source>
        <dbReference type="ARBA" id="ARBA00004173"/>
    </source>
</evidence>
<dbReference type="GO" id="GO:0016020">
    <property type="term" value="C:membrane"/>
    <property type="evidence" value="ECO:0007669"/>
    <property type="project" value="UniProtKB-SubCell"/>
</dbReference>
<dbReference type="eggNOG" id="KOG1840">
    <property type="taxonomic scope" value="Eukaryota"/>
</dbReference>
<gene>
    <name evidence="9" type="ORF">PIIN_01234</name>
</gene>
<comment type="similarity">
    <text evidence="4">Belongs to the putative lipase ROG1 family.</text>
</comment>
<evidence type="ECO:0000259" key="8">
    <source>
        <dbReference type="Pfam" id="PF05057"/>
    </source>
</evidence>
<keyword evidence="6" id="KW-0496">Mitochondrion</keyword>
<dbReference type="EMBL" id="CAFZ01000013">
    <property type="protein sequence ID" value="CCA67403.1"/>
    <property type="molecule type" value="Genomic_DNA"/>
</dbReference>
<organism evidence="9 10">
    <name type="scientific">Serendipita indica (strain DSM 11827)</name>
    <name type="common">Root endophyte fungus</name>
    <name type="synonym">Piriformospora indica</name>
    <dbReference type="NCBI Taxonomy" id="1109443"/>
    <lineage>
        <taxon>Eukaryota</taxon>
        <taxon>Fungi</taxon>
        <taxon>Dikarya</taxon>
        <taxon>Basidiomycota</taxon>
        <taxon>Agaricomycotina</taxon>
        <taxon>Agaricomycetes</taxon>
        <taxon>Sebacinales</taxon>
        <taxon>Serendipitaceae</taxon>
        <taxon>Serendipita</taxon>
    </lineage>
</organism>
<dbReference type="Pfam" id="PF13374">
    <property type="entry name" value="TPR_10"/>
    <property type="match status" value="2"/>
</dbReference>
<dbReference type="PANTHER" id="PTHR48182:SF2">
    <property type="entry name" value="PROTEIN SERAC1"/>
    <property type="match status" value="1"/>
</dbReference>
<dbReference type="Gene3D" id="3.40.50.1820">
    <property type="entry name" value="alpha/beta hydrolase"/>
    <property type="match status" value="1"/>
</dbReference>
<evidence type="ECO:0000256" key="6">
    <source>
        <dbReference type="ARBA" id="ARBA00023128"/>
    </source>
</evidence>
<dbReference type="Gene3D" id="3.40.50.300">
    <property type="entry name" value="P-loop containing nucleotide triphosphate hydrolases"/>
    <property type="match status" value="1"/>
</dbReference>
<dbReference type="PANTHER" id="PTHR48182">
    <property type="entry name" value="PROTEIN SERAC1"/>
    <property type="match status" value="1"/>
</dbReference>
<accession>G4T7X2</accession>
<comment type="caution">
    <text evidence="9">The sequence shown here is derived from an EMBL/GenBank/DDBJ whole genome shotgun (WGS) entry which is preliminary data.</text>
</comment>
<evidence type="ECO:0000256" key="5">
    <source>
        <dbReference type="ARBA" id="ARBA00022824"/>
    </source>
</evidence>
<dbReference type="HOGENOM" id="CLU_000288_125_13_1"/>
<evidence type="ECO:0000256" key="3">
    <source>
        <dbReference type="ARBA" id="ARBA00004370"/>
    </source>
</evidence>
<sequence length="909" mass="102679">MSTTHSPLRAKRSFHIPKLFSPKTTPITGESGYVKQETISFPVPKPEPEDFGFLELAAGADPTLDIVAIHGLDGHRKTTWMAENGKLWLQDFLPADLPNARVLTYGYDANTCNRGRVSTQTIRTHAEKFLQELSRKRQSAPRRPIVFVAHSLGGIILKQALVNSDRYADFCDILPSTHGVLFFGTPHSGANGVKHLQILNKLRSLLKKTTNNLLRHLEPNSDELENLQMYYQRVSEGFETVCFYEEYPTPTIVPRHAATLVGDRKVTREVLHGDHCEMVKFSDSSRSDYQAVLSYLVRWMKEVTGNVVDNTYPSAPQEEPPLVPKLINIPKPVPPGSRVYIRRPKIQSRMDRLLVPNGRRTRQPRCILYGAGGAGKTQLATTWIKEHKALVIVVDASSRRQLEVDLQREIRMVGPEYAKSTWEDAIAYLNNRGGWLLFLDNADFQDFKLDPYLPSSPHGAVLIATRNHNCRNYEPDGAIPVEGLTESEAIELLHTTANIKPASIGASLKIVREIGTLPLAVAQAGAYIFENRRFDSYLATLRERRYQLLREGLLKGTKDSHSAYAAFDLSFRQLPIKAQKLLKIFACFHHTRIPMALFEEAIASGFAPRTGLRSCPPPEGDETIVSNITDILCSPWDERSFQALIDAAQSASFIDTITDTSGSVFYSIHPLLQRYIQDSFGEQGIQYKRMAARILLGVAQRPRESNSWYWQLVPHIDALPQTIKEADLAHTIGFHQVYKSLGFWKDTRKLLKVALSKLQDMHGRAHQDSVRTMGWLAEATRHCGQLEDAQRLEREALAMRIELLRQRHPGSIATMANLANTLQTRRQWEEAVKLQRDLLDMYIEHFGQDHADTITAMHGLADTLRARAQWEEYINSARRALRVHTGFGGYLRDSLTMRTPDSCSSAREV</sequence>
<dbReference type="SUPFAM" id="SSF53474">
    <property type="entry name" value="alpha/beta-Hydrolases"/>
    <property type="match status" value="1"/>
</dbReference>
<dbReference type="InParanoid" id="G4T7X2"/>
<dbReference type="GO" id="GO:0005739">
    <property type="term" value="C:mitochondrion"/>
    <property type="evidence" value="ECO:0007669"/>
    <property type="project" value="UniProtKB-SubCell"/>
</dbReference>
<keyword evidence="5" id="KW-0256">Endoplasmic reticulum</keyword>
<evidence type="ECO:0000256" key="4">
    <source>
        <dbReference type="ARBA" id="ARBA00007920"/>
    </source>
</evidence>
<dbReference type="Gene3D" id="1.25.40.10">
    <property type="entry name" value="Tetratricopeptide repeat domain"/>
    <property type="match status" value="1"/>
</dbReference>
<dbReference type="AlphaFoldDB" id="G4T7X2"/>
<dbReference type="SUPFAM" id="SSF52540">
    <property type="entry name" value="P-loop containing nucleoside triphosphate hydrolases"/>
    <property type="match status" value="1"/>
</dbReference>
<dbReference type="OMA" id="HTTANIK"/>
<dbReference type="GO" id="GO:0005783">
    <property type="term" value="C:endoplasmic reticulum"/>
    <property type="evidence" value="ECO:0007669"/>
    <property type="project" value="UniProtKB-SubCell"/>
</dbReference>